<keyword evidence="3" id="KW-1185">Reference proteome</keyword>
<reference evidence="2 3" key="1">
    <citation type="submission" date="2019-03" db="EMBL/GenBank/DDBJ databases">
        <title>Genomic Encyclopedia of Type Strains, Phase IV (KMG-IV): sequencing the most valuable type-strain genomes for metagenomic binning, comparative biology and taxonomic classification.</title>
        <authorList>
            <person name="Goeker M."/>
        </authorList>
    </citation>
    <scope>NUCLEOTIDE SEQUENCE [LARGE SCALE GENOMIC DNA]</scope>
    <source>
        <strain evidence="2 3">DSM 21667</strain>
    </source>
</reference>
<dbReference type="EMBL" id="SNZH01000026">
    <property type="protein sequence ID" value="TDR36996.1"/>
    <property type="molecule type" value="Genomic_DNA"/>
</dbReference>
<feature type="signal peptide" evidence="1">
    <location>
        <begin position="1"/>
        <end position="18"/>
    </location>
</feature>
<organism evidence="2 3">
    <name type="scientific">Tahibacter aquaticus</name>
    <dbReference type="NCBI Taxonomy" id="520092"/>
    <lineage>
        <taxon>Bacteria</taxon>
        <taxon>Pseudomonadati</taxon>
        <taxon>Pseudomonadota</taxon>
        <taxon>Gammaproteobacteria</taxon>
        <taxon>Lysobacterales</taxon>
        <taxon>Rhodanobacteraceae</taxon>
        <taxon>Tahibacter</taxon>
    </lineage>
</organism>
<dbReference type="RefSeq" id="WP_133821815.1">
    <property type="nucleotide sequence ID" value="NZ_SNZH01000026.1"/>
</dbReference>
<evidence type="ECO:0000256" key="1">
    <source>
        <dbReference type="SAM" id="SignalP"/>
    </source>
</evidence>
<evidence type="ECO:0008006" key="4">
    <source>
        <dbReference type="Google" id="ProtNLM"/>
    </source>
</evidence>
<proteinExistence type="predicted"/>
<accession>A0A4R6YJK9</accession>
<name>A0A4R6YJK9_9GAMM</name>
<feature type="chain" id="PRO_5020492413" description="Bacterial Ig-like domain-containing protein" evidence="1">
    <location>
        <begin position="19"/>
        <end position="354"/>
    </location>
</feature>
<dbReference type="Proteomes" id="UP000295293">
    <property type="component" value="Unassembled WGS sequence"/>
</dbReference>
<evidence type="ECO:0000313" key="3">
    <source>
        <dbReference type="Proteomes" id="UP000295293"/>
    </source>
</evidence>
<comment type="caution">
    <text evidence="2">The sequence shown here is derived from an EMBL/GenBank/DDBJ whole genome shotgun (WGS) entry which is preliminary data.</text>
</comment>
<dbReference type="OrthoDB" id="7783360at2"/>
<protein>
    <recommendedName>
        <fullName evidence="4">Bacterial Ig-like domain-containing protein</fullName>
    </recommendedName>
</protein>
<dbReference type="AlphaFoldDB" id="A0A4R6YJK9"/>
<sequence length="354" mass="36972">MNTLLSSLLLLAAPAVGAADWDSPQPIRWVQPALTAHAIGVERSSTTPAANILVFDSFSNATNLTTTGSLPRTYMGFQFNLDSAAGSTPMISRIVVYMAYNGTTARSYSRLRVRLQMWDSWWSENDPVFSIPVEAVYVADVDQSILMQPNTFVAINLDLPSPMPFTGLTSHGIAINFQGDTGSGLETSNDLTSLLRYGSNPIAVGANPAPQSYGYRNVGGQTTFNHPQSDSRTFNQSNEATALQLYATTDPVTVQSIANFVATPATPVVSDGSFTVSATGGPSGNPVVFSVSSGSAAVCTAGGTHGTTITILAAGTCTVFANQDGNANHTAAPQQSLPVSIGGAADEIFGDGFQ</sequence>
<gene>
    <name evidence="2" type="ORF">DFR29_12633</name>
</gene>
<evidence type="ECO:0000313" key="2">
    <source>
        <dbReference type="EMBL" id="TDR36996.1"/>
    </source>
</evidence>
<keyword evidence="1" id="KW-0732">Signal</keyword>